<feature type="active site" evidence="7">
    <location>
        <position position="81"/>
    </location>
</feature>
<comment type="catalytic activity">
    <reaction evidence="6">
        <text>a 2'-deoxycytidine in DNA + S-adenosyl-L-methionine = a 5-methyl-2'-deoxycytidine in DNA + S-adenosyl-L-homocysteine + H(+)</text>
        <dbReference type="Rhea" id="RHEA:13681"/>
        <dbReference type="Rhea" id="RHEA-COMP:11369"/>
        <dbReference type="Rhea" id="RHEA-COMP:11370"/>
        <dbReference type="ChEBI" id="CHEBI:15378"/>
        <dbReference type="ChEBI" id="CHEBI:57856"/>
        <dbReference type="ChEBI" id="CHEBI:59789"/>
        <dbReference type="ChEBI" id="CHEBI:85452"/>
        <dbReference type="ChEBI" id="CHEBI:85454"/>
        <dbReference type="EC" id="2.1.1.37"/>
    </reaction>
</comment>
<dbReference type="PROSITE" id="PS00094">
    <property type="entry name" value="C5_MTASE_1"/>
    <property type="match status" value="1"/>
</dbReference>
<dbReference type="InterPro" id="IPR050390">
    <property type="entry name" value="C5-Methyltransferase"/>
</dbReference>
<dbReference type="InterPro" id="IPR001525">
    <property type="entry name" value="C5_MeTfrase"/>
</dbReference>
<evidence type="ECO:0000256" key="4">
    <source>
        <dbReference type="ARBA" id="ARBA00022691"/>
    </source>
</evidence>
<dbReference type="Gene3D" id="3.90.120.10">
    <property type="entry name" value="DNA Methylase, subunit A, domain 2"/>
    <property type="match status" value="1"/>
</dbReference>
<dbReference type="InterPro" id="IPR018117">
    <property type="entry name" value="C5_DNA_meth_AS"/>
</dbReference>
<dbReference type="SUPFAM" id="SSF53335">
    <property type="entry name" value="S-adenosyl-L-methionine-dependent methyltransferases"/>
    <property type="match status" value="1"/>
</dbReference>
<dbReference type="PROSITE" id="PS00095">
    <property type="entry name" value="C5_MTASE_2"/>
    <property type="match status" value="1"/>
</dbReference>
<dbReference type="PANTHER" id="PTHR10629">
    <property type="entry name" value="CYTOSINE-SPECIFIC METHYLTRANSFERASE"/>
    <property type="match status" value="1"/>
</dbReference>
<sequence length="403" mass="45707">MRSVEMFSGAGGLAIGMGNAGFQHEALLEWNKHACNTLRENKSREFHHATHWRVVEGDVRAFDFAKEVTGHINIVAGGPPCQPFSMGGKAQGHMDARDMFPSAIHAVSELRPEAFIFENVKGLLRAGFASYLEYVILRLSYPELVKEEDETVEDHLSRLERAHTGNTYEGLAYRPVFRLLNAADYGVPQKRERVFIIGFRSDLHEEWSFPKPTHSQDALLWAKWVTGEYWDEHKMARADRPQLDTKMKRRIDKLKDRYGLLIGPDTLRWRTIRDALVGLPSPVEGEDYWASHQIMNHEFRGGAIAYPGHTGSEIDEPSKTIKAGDHGVPGGENMIRFYDGSVRYLTVRESARIQTFPDDYFITGSWGEAMRQLGNAVPVLLAQTVAESVRQQLERGHFRMKVA</sequence>
<evidence type="ECO:0000256" key="2">
    <source>
        <dbReference type="ARBA" id="ARBA00022603"/>
    </source>
</evidence>
<dbReference type="EC" id="2.1.1.37" evidence="1"/>
<dbReference type="InterPro" id="IPR031303">
    <property type="entry name" value="C5_meth_CS"/>
</dbReference>
<evidence type="ECO:0000313" key="8">
    <source>
        <dbReference type="EMBL" id="MDO7874304.1"/>
    </source>
</evidence>
<dbReference type="InterPro" id="IPR029063">
    <property type="entry name" value="SAM-dependent_MTases_sf"/>
</dbReference>
<dbReference type="PANTHER" id="PTHR10629:SF52">
    <property type="entry name" value="DNA (CYTOSINE-5)-METHYLTRANSFERASE 1"/>
    <property type="match status" value="1"/>
</dbReference>
<accession>A0ABT9B7Q3</accession>
<dbReference type="Gene3D" id="3.40.50.150">
    <property type="entry name" value="Vaccinia Virus protein VP39"/>
    <property type="match status" value="1"/>
</dbReference>
<dbReference type="PRINTS" id="PR00105">
    <property type="entry name" value="C5METTRFRASE"/>
</dbReference>
<evidence type="ECO:0000256" key="1">
    <source>
        <dbReference type="ARBA" id="ARBA00011975"/>
    </source>
</evidence>
<evidence type="ECO:0000256" key="7">
    <source>
        <dbReference type="PROSITE-ProRule" id="PRU01016"/>
    </source>
</evidence>
<dbReference type="EMBL" id="JAUQSY010000003">
    <property type="protein sequence ID" value="MDO7874304.1"/>
    <property type="molecule type" value="Genomic_DNA"/>
</dbReference>
<evidence type="ECO:0000256" key="5">
    <source>
        <dbReference type="ARBA" id="ARBA00022747"/>
    </source>
</evidence>
<proteinExistence type="inferred from homology"/>
<protein>
    <recommendedName>
        <fullName evidence="1">DNA (cytosine-5-)-methyltransferase</fullName>
        <ecNumber evidence="1">2.1.1.37</ecNumber>
    </recommendedName>
</protein>
<evidence type="ECO:0000313" key="9">
    <source>
        <dbReference type="Proteomes" id="UP001176429"/>
    </source>
</evidence>
<keyword evidence="9" id="KW-1185">Reference proteome</keyword>
<dbReference type="PROSITE" id="PS51679">
    <property type="entry name" value="SAM_MT_C5"/>
    <property type="match status" value="1"/>
</dbReference>
<reference evidence="8" key="1">
    <citation type="submission" date="2023-07" db="EMBL/GenBank/DDBJ databases">
        <authorList>
            <person name="Kim M.K."/>
        </authorList>
    </citation>
    <scope>NUCLEOTIDE SEQUENCE</scope>
    <source>
        <strain evidence="8">ASUV-10-1</strain>
    </source>
</reference>
<keyword evidence="3 7" id="KW-0808">Transferase</keyword>
<dbReference type="RefSeq" id="WP_305005617.1">
    <property type="nucleotide sequence ID" value="NZ_JAUQSY010000003.1"/>
</dbReference>
<gene>
    <name evidence="8" type="ORF">Q5H93_06135</name>
</gene>
<comment type="caution">
    <text evidence="8">The sequence shown here is derived from an EMBL/GenBank/DDBJ whole genome shotgun (WGS) entry which is preliminary data.</text>
</comment>
<dbReference type="GO" id="GO:0008168">
    <property type="term" value="F:methyltransferase activity"/>
    <property type="evidence" value="ECO:0007669"/>
    <property type="project" value="UniProtKB-KW"/>
</dbReference>
<keyword evidence="4 7" id="KW-0949">S-adenosyl-L-methionine</keyword>
<keyword evidence="5" id="KW-0680">Restriction system</keyword>
<keyword evidence="2 7" id="KW-0489">Methyltransferase</keyword>
<dbReference type="GO" id="GO:0032259">
    <property type="term" value="P:methylation"/>
    <property type="evidence" value="ECO:0007669"/>
    <property type="project" value="UniProtKB-KW"/>
</dbReference>
<comment type="similarity">
    <text evidence="7">Belongs to the class I-like SAM-binding methyltransferase superfamily. C5-methyltransferase family.</text>
</comment>
<evidence type="ECO:0000256" key="6">
    <source>
        <dbReference type="ARBA" id="ARBA00047422"/>
    </source>
</evidence>
<dbReference type="Pfam" id="PF00145">
    <property type="entry name" value="DNA_methylase"/>
    <property type="match status" value="2"/>
</dbReference>
<evidence type="ECO:0000256" key="3">
    <source>
        <dbReference type="ARBA" id="ARBA00022679"/>
    </source>
</evidence>
<organism evidence="8 9">
    <name type="scientific">Hymenobacter aranciens</name>
    <dbReference type="NCBI Taxonomy" id="3063996"/>
    <lineage>
        <taxon>Bacteria</taxon>
        <taxon>Pseudomonadati</taxon>
        <taxon>Bacteroidota</taxon>
        <taxon>Cytophagia</taxon>
        <taxon>Cytophagales</taxon>
        <taxon>Hymenobacteraceae</taxon>
        <taxon>Hymenobacter</taxon>
    </lineage>
</organism>
<name>A0ABT9B7Q3_9BACT</name>
<dbReference type="Proteomes" id="UP001176429">
    <property type="component" value="Unassembled WGS sequence"/>
</dbReference>